<organism evidence="1 2">
    <name type="scientific">Ciona intestinalis</name>
    <name type="common">Transparent sea squirt</name>
    <name type="synonym">Ascidia intestinalis</name>
    <dbReference type="NCBI Taxonomy" id="7719"/>
    <lineage>
        <taxon>Eukaryota</taxon>
        <taxon>Metazoa</taxon>
        <taxon>Chordata</taxon>
        <taxon>Tunicata</taxon>
        <taxon>Ascidiacea</taxon>
        <taxon>Phlebobranchia</taxon>
        <taxon>Cionidae</taxon>
        <taxon>Ciona</taxon>
    </lineage>
</organism>
<accession>H2XYM7</accession>
<dbReference type="Proteomes" id="UP000008144">
    <property type="component" value="Chromosome 8"/>
</dbReference>
<reference evidence="1" key="3">
    <citation type="submission" date="2025-08" db="UniProtKB">
        <authorList>
            <consortium name="Ensembl"/>
        </authorList>
    </citation>
    <scope>IDENTIFICATION</scope>
</reference>
<name>H2XYM7_CIOIN</name>
<dbReference type="EMBL" id="EAAA01002712">
    <property type="status" value="NOT_ANNOTATED_CDS"/>
    <property type="molecule type" value="Genomic_DNA"/>
</dbReference>
<dbReference type="HOGENOM" id="CLU_3350801_0_0_1"/>
<dbReference type="Ensembl" id="ENSCINT00000037242.1">
    <property type="protein sequence ID" value="ENSCINP00000034761.1"/>
    <property type="gene ID" value="ENSCING00000018445.1"/>
</dbReference>
<keyword evidence="2" id="KW-1185">Reference proteome</keyword>
<sequence>MPVRSHACRSNRSVTPIFGRTSCNCSVSSSLNFGTES</sequence>
<protein>
    <submittedName>
        <fullName evidence="1">Uncharacterized protein</fullName>
    </submittedName>
</protein>
<dbReference type="AlphaFoldDB" id="H2XYM7"/>
<reference evidence="1" key="2">
    <citation type="journal article" date="2008" name="Genome Biol.">
        <title>Improved genome assembly and evidence-based global gene model set for the chordate Ciona intestinalis: new insight into intron and operon populations.</title>
        <authorList>
            <person name="Satou Y."/>
            <person name="Mineta K."/>
            <person name="Ogasawara M."/>
            <person name="Sasakura Y."/>
            <person name="Shoguchi E."/>
            <person name="Ueno K."/>
            <person name="Yamada L."/>
            <person name="Matsumoto J."/>
            <person name="Wasserscheid J."/>
            <person name="Dewar K."/>
            <person name="Wiley G.B."/>
            <person name="Macmil S.L."/>
            <person name="Roe B.A."/>
            <person name="Zeller R.W."/>
            <person name="Hastings K.E."/>
            <person name="Lemaire P."/>
            <person name="Lindquist E."/>
            <person name="Endo T."/>
            <person name="Hotta K."/>
            <person name="Inaba K."/>
        </authorList>
    </citation>
    <scope>NUCLEOTIDE SEQUENCE [LARGE SCALE GENOMIC DNA]</scope>
    <source>
        <strain evidence="1">wild type</strain>
    </source>
</reference>
<dbReference type="InParanoid" id="H2XYM7"/>
<evidence type="ECO:0000313" key="2">
    <source>
        <dbReference type="Proteomes" id="UP000008144"/>
    </source>
</evidence>
<reference evidence="1" key="4">
    <citation type="submission" date="2025-09" db="UniProtKB">
        <authorList>
            <consortium name="Ensembl"/>
        </authorList>
    </citation>
    <scope>IDENTIFICATION</scope>
</reference>
<evidence type="ECO:0000313" key="1">
    <source>
        <dbReference type="Ensembl" id="ENSCINP00000034761.1"/>
    </source>
</evidence>
<proteinExistence type="predicted"/>
<reference evidence="2" key="1">
    <citation type="journal article" date="2002" name="Science">
        <title>The draft genome of Ciona intestinalis: insights into chordate and vertebrate origins.</title>
        <authorList>
            <person name="Dehal P."/>
            <person name="Satou Y."/>
            <person name="Campbell R.K."/>
            <person name="Chapman J."/>
            <person name="Degnan B."/>
            <person name="De Tomaso A."/>
            <person name="Davidson B."/>
            <person name="Di Gregorio A."/>
            <person name="Gelpke M."/>
            <person name="Goodstein D.M."/>
            <person name="Harafuji N."/>
            <person name="Hastings K.E."/>
            <person name="Ho I."/>
            <person name="Hotta K."/>
            <person name="Huang W."/>
            <person name="Kawashima T."/>
            <person name="Lemaire P."/>
            <person name="Martinez D."/>
            <person name="Meinertzhagen I.A."/>
            <person name="Necula S."/>
            <person name="Nonaka M."/>
            <person name="Putnam N."/>
            <person name="Rash S."/>
            <person name="Saiga H."/>
            <person name="Satake M."/>
            <person name="Terry A."/>
            <person name="Yamada L."/>
            <person name="Wang H.G."/>
            <person name="Awazu S."/>
            <person name="Azumi K."/>
            <person name="Boore J."/>
            <person name="Branno M."/>
            <person name="Chin-Bow S."/>
            <person name="DeSantis R."/>
            <person name="Doyle S."/>
            <person name="Francino P."/>
            <person name="Keys D.N."/>
            <person name="Haga S."/>
            <person name="Hayashi H."/>
            <person name="Hino K."/>
            <person name="Imai K.S."/>
            <person name="Inaba K."/>
            <person name="Kano S."/>
            <person name="Kobayashi K."/>
            <person name="Kobayashi M."/>
            <person name="Lee B.I."/>
            <person name="Makabe K.W."/>
            <person name="Manohar C."/>
            <person name="Matassi G."/>
            <person name="Medina M."/>
            <person name="Mochizuki Y."/>
            <person name="Mount S."/>
            <person name="Morishita T."/>
            <person name="Miura S."/>
            <person name="Nakayama A."/>
            <person name="Nishizaka S."/>
            <person name="Nomoto H."/>
            <person name="Ohta F."/>
            <person name="Oishi K."/>
            <person name="Rigoutsos I."/>
            <person name="Sano M."/>
            <person name="Sasaki A."/>
            <person name="Sasakura Y."/>
            <person name="Shoguchi E."/>
            <person name="Shin-i T."/>
            <person name="Spagnuolo A."/>
            <person name="Stainier D."/>
            <person name="Suzuki M.M."/>
            <person name="Tassy O."/>
            <person name="Takatori N."/>
            <person name="Tokuoka M."/>
            <person name="Yagi K."/>
            <person name="Yoshizaki F."/>
            <person name="Wada S."/>
            <person name="Zhang C."/>
            <person name="Hyatt P.D."/>
            <person name="Larimer F."/>
            <person name="Detter C."/>
            <person name="Doggett N."/>
            <person name="Glavina T."/>
            <person name="Hawkins T."/>
            <person name="Richardson P."/>
            <person name="Lucas S."/>
            <person name="Kohara Y."/>
            <person name="Levine M."/>
            <person name="Satoh N."/>
            <person name="Rokhsar D.S."/>
        </authorList>
    </citation>
    <scope>NUCLEOTIDE SEQUENCE [LARGE SCALE GENOMIC DNA]</scope>
</reference>